<dbReference type="Gene3D" id="3.30.450.30">
    <property type="entry name" value="Dynein light chain 2a, cytoplasmic"/>
    <property type="match status" value="1"/>
</dbReference>
<evidence type="ECO:0000256" key="4">
    <source>
        <dbReference type="ARBA" id="ARBA00023203"/>
    </source>
</evidence>
<keyword evidence="3" id="KW-0963">Cytoplasm</keyword>
<evidence type="ECO:0000256" key="2">
    <source>
        <dbReference type="ARBA" id="ARBA00010058"/>
    </source>
</evidence>
<dbReference type="Pfam" id="PF00235">
    <property type="entry name" value="Profilin"/>
    <property type="match status" value="1"/>
</dbReference>
<dbReference type="SMART" id="SM00392">
    <property type="entry name" value="PROF"/>
    <property type="match status" value="1"/>
</dbReference>
<protein>
    <recommendedName>
        <fullName evidence="6">Profilin</fullName>
    </recommendedName>
</protein>
<keyword evidence="4 6" id="KW-0009">Actin-binding</keyword>
<proteinExistence type="inferred from homology"/>
<dbReference type="PANTHER" id="PTHR11604:SF0">
    <property type="entry name" value="PROFILIN"/>
    <property type="match status" value="1"/>
</dbReference>
<evidence type="ECO:0000256" key="1">
    <source>
        <dbReference type="ARBA" id="ARBA00004245"/>
    </source>
</evidence>
<dbReference type="SUPFAM" id="SSF55770">
    <property type="entry name" value="Profilin (actin-binding protein)"/>
    <property type="match status" value="1"/>
</dbReference>
<dbReference type="Proteomes" id="UP001610446">
    <property type="component" value="Unassembled WGS sequence"/>
</dbReference>
<comment type="subcellular location">
    <subcellularLocation>
        <location evidence="1">Cytoplasm</location>
        <location evidence="1">Cytoskeleton</location>
    </subcellularLocation>
</comment>
<dbReference type="InterPro" id="IPR048278">
    <property type="entry name" value="PFN"/>
</dbReference>
<dbReference type="InterPro" id="IPR036140">
    <property type="entry name" value="PFN_sf"/>
</dbReference>
<organism evidence="7 8">
    <name type="scientific">Aspergillus pseudoustus</name>
    <dbReference type="NCBI Taxonomy" id="1810923"/>
    <lineage>
        <taxon>Eukaryota</taxon>
        <taxon>Fungi</taxon>
        <taxon>Dikarya</taxon>
        <taxon>Ascomycota</taxon>
        <taxon>Pezizomycotina</taxon>
        <taxon>Eurotiomycetes</taxon>
        <taxon>Eurotiomycetidae</taxon>
        <taxon>Eurotiales</taxon>
        <taxon>Aspergillaceae</taxon>
        <taxon>Aspergillus</taxon>
        <taxon>Aspergillus subgen. Nidulantes</taxon>
    </lineage>
</organism>
<evidence type="ECO:0000313" key="8">
    <source>
        <dbReference type="Proteomes" id="UP001610446"/>
    </source>
</evidence>
<dbReference type="PRINTS" id="PR00392">
    <property type="entry name" value="PROFILIN"/>
</dbReference>
<accession>A0ABR4K5W8</accession>
<name>A0ABR4K5W8_9EURO</name>
<comment type="caution">
    <text evidence="7">The sequence shown here is derived from an EMBL/GenBank/DDBJ whole genome shotgun (WGS) entry which is preliminary data.</text>
</comment>
<evidence type="ECO:0000313" key="7">
    <source>
        <dbReference type="EMBL" id="KAL2847154.1"/>
    </source>
</evidence>
<dbReference type="PANTHER" id="PTHR11604">
    <property type="entry name" value="PROFILIN"/>
    <property type="match status" value="1"/>
</dbReference>
<dbReference type="InterPro" id="IPR005455">
    <property type="entry name" value="PFN_euk"/>
</dbReference>
<comment type="similarity">
    <text evidence="2 6">Belongs to the profilin family.</text>
</comment>
<keyword evidence="5" id="KW-0206">Cytoskeleton</keyword>
<dbReference type="EMBL" id="JBFXLU010000058">
    <property type="protein sequence ID" value="KAL2847154.1"/>
    <property type="molecule type" value="Genomic_DNA"/>
</dbReference>
<gene>
    <name evidence="7" type="ORF">BJY01DRAFT_212801</name>
</gene>
<sequence>MDWNSILDARLLQTGKIDHAAIIALDGSSVLANSPDFTILPNEIQHITAALRDRSAFDSLMGTGIRANGDKYFYVDGNFSEGYVAAKHEANGVFIARTNTAALVVHFSAPYQGAEVASIVFPLADEVRDSGY</sequence>
<evidence type="ECO:0000256" key="3">
    <source>
        <dbReference type="ARBA" id="ARBA00022490"/>
    </source>
</evidence>
<evidence type="ECO:0000256" key="6">
    <source>
        <dbReference type="RuleBase" id="RU003909"/>
    </source>
</evidence>
<keyword evidence="8" id="KW-1185">Reference proteome</keyword>
<dbReference type="CDD" id="cd00148">
    <property type="entry name" value="PROF"/>
    <property type="match status" value="1"/>
</dbReference>
<reference evidence="7 8" key="1">
    <citation type="submission" date="2024-07" db="EMBL/GenBank/DDBJ databases">
        <title>Section-level genome sequencing and comparative genomics of Aspergillus sections Usti and Cavernicolus.</title>
        <authorList>
            <consortium name="Lawrence Berkeley National Laboratory"/>
            <person name="Nybo J.L."/>
            <person name="Vesth T.C."/>
            <person name="Theobald S."/>
            <person name="Frisvad J.C."/>
            <person name="Larsen T.O."/>
            <person name="Kjaerboelling I."/>
            <person name="Rothschild-Mancinelli K."/>
            <person name="Lyhne E.K."/>
            <person name="Kogle M.E."/>
            <person name="Barry K."/>
            <person name="Clum A."/>
            <person name="Na H."/>
            <person name="Ledsgaard L."/>
            <person name="Lin J."/>
            <person name="Lipzen A."/>
            <person name="Kuo A."/>
            <person name="Riley R."/>
            <person name="Mondo S."/>
            <person name="Labutti K."/>
            <person name="Haridas S."/>
            <person name="Pangalinan J."/>
            <person name="Salamov A.A."/>
            <person name="Simmons B.A."/>
            <person name="Magnuson J.K."/>
            <person name="Chen J."/>
            <person name="Drula E."/>
            <person name="Henrissat B."/>
            <person name="Wiebenga A."/>
            <person name="Lubbers R.J."/>
            <person name="Gomes A.C."/>
            <person name="Makela M.R."/>
            <person name="Stajich J."/>
            <person name="Grigoriev I.V."/>
            <person name="Mortensen U.H."/>
            <person name="De Vries R.P."/>
            <person name="Baker S.E."/>
            <person name="Andersen M.R."/>
        </authorList>
    </citation>
    <scope>NUCLEOTIDE SEQUENCE [LARGE SCALE GENOMIC DNA]</scope>
    <source>
        <strain evidence="7 8">CBS 123904</strain>
    </source>
</reference>
<evidence type="ECO:0000256" key="5">
    <source>
        <dbReference type="ARBA" id="ARBA00023212"/>
    </source>
</evidence>